<evidence type="ECO:0000259" key="3">
    <source>
        <dbReference type="Pfam" id="PF04536"/>
    </source>
</evidence>
<dbReference type="STRING" id="1300342.I596_3351"/>
<evidence type="ECO:0000313" key="5">
    <source>
        <dbReference type="Proteomes" id="UP000076830"/>
    </source>
</evidence>
<gene>
    <name evidence="4" type="ORF">I596_3351</name>
</gene>
<keyword evidence="1" id="KW-0472">Membrane</keyword>
<protein>
    <submittedName>
        <fullName evidence="4">Beta-propeller domains of methanol dehydrogenase type</fullName>
    </submittedName>
</protein>
<keyword evidence="5" id="KW-1185">Reference proteome</keyword>
<dbReference type="PATRIC" id="fig|1300342.3.peg.3273"/>
<keyword evidence="2" id="KW-0732">Signal</keyword>
<dbReference type="PANTHER" id="PTHR30373:SF2">
    <property type="entry name" value="UPF0603 PROTEIN YGCG"/>
    <property type="match status" value="1"/>
</dbReference>
<reference evidence="4 5" key="1">
    <citation type="submission" date="2016-04" db="EMBL/GenBank/DDBJ databases">
        <title>Complete genome sequence of Dokdonella koreensis DS-123T.</title>
        <authorList>
            <person name="Kim J.F."/>
            <person name="Lee H."/>
            <person name="Kwak M.-J."/>
        </authorList>
    </citation>
    <scope>NUCLEOTIDE SEQUENCE [LARGE SCALE GENOMIC DNA]</scope>
    <source>
        <strain evidence="4 5">DS-123</strain>
    </source>
</reference>
<keyword evidence="1" id="KW-1133">Transmembrane helix</keyword>
<feature type="chain" id="PRO_5007813986" evidence="2">
    <location>
        <begin position="27"/>
        <end position="304"/>
    </location>
</feature>
<sequence length="304" mass="30186">MATLRAAWARPVLLAWLLFAVAGVAAQDGPQPVPALAGRVVDLTATLDAGQRAGLEAELAALEQRKGAQLAVLIVPTTAPEDIAAYAIRVYDQWKLGRQGVDDGAVLIVAKNDRRVRIEVARGLEGAIPDAASARIIREYITPRFREGDFYGGIRDAVGALTKLVDGEPLPEPWSGGRERRPAGDFGSALLFGFIAAVWARSLFGRLKPTPRAGLAGLAAGGVAWLISGLVPIGLGLGLVGALIGFIGGGGGGGFANGGGWGGWGGGGGFGGGGGWGGGGGGGGGGGFSGGGGISAGGGASGSW</sequence>
<feature type="signal peptide" evidence="2">
    <location>
        <begin position="1"/>
        <end position="26"/>
    </location>
</feature>
<feature type="domain" description="TPM" evidence="3">
    <location>
        <begin position="40"/>
        <end position="162"/>
    </location>
</feature>
<name>A0A160DY49_9GAMM</name>
<dbReference type="Gene3D" id="3.10.310.50">
    <property type="match status" value="1"/>
</dbReference>
<dbReference type="Pfam" id="PF04536">
    <property type="entry name" value="TPM_phosphatase"/>
    <property type="match status" value="1"/>
</dbReference>
<accession>A0A160DY49</accession>
<dbReference type="KEGG" id="dko:I596_3351"/>
<dbReference type="AlphaFoldDB" id="A0A160DY49"/>
<dbReference type="Proteomes" id="UP000076830">
    <property type="component" value="Chromosome"/>
</dbReference>
<evidence type="ECO:0000256" key="1">
    <source>
        <dbReference type="SAM" id="Phobius"/>
    </source>
</evidence>
<evidence type="ECO:0000256" key="2">
    <source>
        <dbReference type="SAM" id="SignalP"/>
    </source>
</evidence>
<proteinExistence type="predicted"/>
<evidence type="ECO:0000313" key="4">
    <source>
        <dbReference type="EMBL" id="ANB19340.1"/>
    </source>
</evidence>
<feature type="transmembrane region" description="Helical" evidence="1">
    <location>
        <begin position="216"/>
        <end position="247"/>
    </location>
</feature>
<feature type="transmembrane region" description="Helical" evidence="1">
    <location>
        <begin position="186"/>
        <end position="204"/>
    </location>
</feature>
<organism evidence="4 5">
    <name type="scientific">Dokdonella koreensis DS-123</name>
    <dbReference type="NCBI Taxonomy" id="1300342"/>
    <lineage>
        <taxon>Bacteria</taxon>
        <taxon>Pseudomonadati</taxon>
        <taxon>Pseudomonadota</taxon>
        <taxon>Gammaproteobacteria</taxon>
        <taxon>Lysobacterales</taxon>
        <taxon>Rhodanobacteraceae</taxon>
        <taxon>Dokdonella</taxon>
    </lineage>
</organism>
<keyword evidence="1" id="KW-0812">Transmembrane</keyword>
<dbReference type="PANTHER" id="PTHR30373">
    <property type="entry name" value="UPF0603 PROTEIN YGCG"/>
    <property type="match status" value="1"/>
</dbReference>
<dbReference type="InterPro" id="IPR007621">
    <property type="entry name" value="TPM_dom"/>
</dbReference>
<dbReference type="EMBL" id="CP015249">
    <property type="protein sequence ID" value="ANB19340.1"/>
    <property type="molecule type" value="Genomic_DNA"/>
</dbReference>